<dbReference type="Gene3D" id="3.50.50.60">
    <property type="entry name" value="FAD/NAD(P)-binding domain"/>
    <property type="match status" value="2"/>
</dbReference>
<dbReference type="Pfam" id="PF01266">
    <property type="entry name" value="DAO"/>
    <property type="match status" value="1"/>
</dbReference>
<dbReference type="Gene3D" id="3.30.9.10">
    <property type="entry name" value="D-Amino Acid Oxidase, subunit A, domain 2"/>
    <property type="match status" value="1"/>
</dbReference>
<keyword evidence="1" id="KW-0560">Oxidoreductase</keyword>
<name>A0A1B8R446_RHILT</name>
<reference evidence="3" key="1">
    <citation type="journal article" date="2015" name="BMC Genomics">
        <title>Transcriptome profiling of a Rhizobium leguminosarum bv. trifolii rosR mutant reveals the role of the transcriptional regulator RosR in motility, synthesis of cell-surface components, and other cellular processes.</title>
        <authorList>
            <person name="Rachwal K."/>
            <person name="Matczynska E."/>
            <person name="Janczarek M."/>
        </authorList>
    </citation>
    <scope>NUCLEOTIDE SEQUENCE</scope>
    <source>
        <strain evidence="3">Rt24.2</strain>
    </source>
</reference>
<dbReference type="SUPFAM" id="SSF51905">
    <property type="entry name" value="FAD/NAD(P)-binding domain"/>
    <property type="match status" value="1"/>
</dbReference>
<feature type="domain" description="FAD dependent oxidoreductase" evidence="2">
    <location>
        <begin position="7"/>
        <end position="393"/>
    </location>
</feature>
<proteinExistence type="predicted"/>
<sequence>MDKLTTDIAVIGGGVIGVATALRLRADGRDVVVIEPNKPGSGASYGNAGTIADYAIIPVGTPAILKNLASLLLNSDSPLSIRKTALPTLFPWLMRFAYESLPHRYRDNTSRIANLLSDASSEWLELAAEIGASDLLSAKGCLYLYHTPEAFKAAASDVELRRTYGIAQQLLTPDQVQSLEPRLPQVHGGGLFFPKAINFTDPGQVMSVMEAAAKRAGVEFVRDSVTTISRERSGVRMMASAHSIHARAAVIAAGAHSRGLALQLGERVPLDTERGYHLEFDMETLPVERPVCPTHHGFYFCPMRGRLRVAGTVELGGITAPSNPRRLEVLLANARRIFPTLGEPSRSWMGFRPSMPDSVPVIRPSRGGRDVVFAFGHGHIGLTLAPRTARMVSSILAA</sequence>
<accession>A0A1B8R446</accession>
<dbReference type="EMBL" id="KX491259">
    <property type="protein sequence ID" value="AOO93623.1"/>
    <property type="molecule type" value="Genomic_DNA"/>
</dbReference>
<dbReference type="GO" id="GO:0016491">
    <property type="term" value="F:oxidoreductase activity"/>
    <property type="evidence" value="ECO:0007669"/>
    <property type="project" value="UniProtKB-KW"/>
</dbReference>
<dbReference type="SUPFAM" id="SSF54373">
    <property type="entry name" value="FAD-linked reductases, C-terminal domain"/>
    <property type="match status" value="1"/>
</dbReference>
<reference evidence="3" key="2">
    <citation type="journal article" date="2016" name="Front. Microbiol.">
        <title>The Regulatory Protein RosR Affects Rhizobium leguminosarum bv. trifolii Protein Profiles, Cell Surface Properties, and Symbiosis with Clover.</title>
        <authorList>
            <person name="Rachwal K."/>
            <person name="Boguszewska A."/>
            <person name="Kopcinska J."/>
            <person name="Karas M."/>
            <person name="Tchorzewski M."/>
            <person name="Janczarek M."/>
        </authorList>
    </citation>
    <scope>NUCLEOTIDE SEQUENCE</scope>
    <source>
        <strain evidence="3">Rt24.2</strain>
    </source>
</reference>
<dbReference type="GO" id="GO:0005737">
    <property type="term" value="C:cytoplasm"/>
    <property type="evidence" value="ECO:0007669"/>
    <property type="project" value="TreeGrafter"/>
</dbReference>
<dbReference type="RefSeq" id="WP_065277667.1">
    <property type="nucleotide sequence ID" value="NZ_MAMO01000167.1"/>
</dbReference>
<evidence type="ECO:0000313" key="3">
    <source>
        <dbReference type="EMBL" id="AOO93623.1"/>
    </source>
</evidence>
<dbReference type="PANTHER" id="PTHR13847:SF289">
    <property type="entry name" value="GLYCINE OXIDASE"/>
    <property type="match status" value="1"/>
</dbReference>
<evidence type="ECO:0000259" key="2">
    <source>
        <dbReference type="Pfam" id="PF01266"/>
    </source>
</evidence>
<organism evidence="3">
    <name type="scientific">Rhizobium leguminosarum bv. trifolii</name>
    <dbReference type="NCBI Taxonomy" id="386"/>
    <lineage>
        <taxon>Bacteria</taxon>
        <taxon>Pseudomonadati</taxon>
        <taxon>Pseudomonadota</taxon>
        <taxon>Alphaproteobacteria</taxon>
        <taxon>Hyphomicrobiales</taxon>
        <taxon>Rhizobiaceae</taxon>
        <taxon>Rhizobium/Agrobacterium group</taxon>
        <taxon>Rhizobium</taxon>
    </lineage>
</organism>
<dbReference type="InterPro" id="IPR036188">
    <property type="entry name" value="FAD/NAD-bd_sf"/>
</dbReference>
<dbReference type="PANTHER" id="PTHR13847">
    <property type="entry name" value="SARCOSINE DEHYDROGENASE-RELATED"/>
    <property type="match status" value="1"/>
</dbReference>
<evidence type="ECO:0000256" key="1">
    <source>
        <dbReference type="ARBA" id="ARBA00023002"/>
    </source>
</evidence>
<dbReference type="InterPro" id="IPR006076">
    <property type="entry name" value="FAD-dep_OxRdtase"/>
</dbReference>
<protein>
    <submittedName>
        <fullName evidence="3">Cytochrome C4</fullName>
    </submittedName>
</protein>
<dbReference type="AlphaFoldDB" id="A0A1B8R446"/>